<gene>
    <name evidence="3" type="ORF">NX720_12230</name>
</gene>
<dbReference type="InterPro" id="IPR050563">
    <property type="entry name" value="4-hydroxybenzoyl-CoA_TE"/>
</dbReference>
<evidence type="ECO:0000256" key="1">
    <source>
        <dbReference type="ARBA" id="ARBA00005953"/>
    </source>
</evidence>
<dbReference type="Pfam" id="PF13279">
    <property type="entry name" value="4HBT_2"/>
    <property type="match status" value="1"/>
</dbReference>
<reference evidence="3" key="1">
    <citation type="submission" date="2022-10" db="EMBL/GenBank/DDBJ databases">
        <title>Completed Genome Sequence of two octocoral isolated bacterium, Endozoicomonas euniceicola EF212T and Endozoicomonas gorgoniicola PS125T.</title>
        <authorList>
            <person name="Chiou Y.-J."/>
            <person name="Chen Y.-H."/>
        </authorList>
    </citation>
    <scope>NUCLEOTIDE SEQUENCE</scope>
    <source>
        <strain evidence="3">EF212</strain>
    </source>
</reference>
<dbReference type="Gene3D" id="3.10.129.10">
    <property type="entry name" value="Hotdog Thioesterase"/>
    <property type="match status" value="1"/>
</dbReference>
<dbReference type="CDD" id="cd00586">
    <property type="entry name" value="4HBT"/>
    <property type="match status" value="1"/>
</dbReference>
<accession>A0ABY6H305</accession>
<dbReference type="SUPFAM" id="SSF54637">
    <property type="entry name" value="Thioesterase/thiol ester dehydrase-isomerase"/>
    <property type="match status" value="1"/>
</dbReference>
<dbReference type="RefSeq" id="WP_262601381.1">
    <property type="nucleotide sequence ID" value="NZ_CP103300.1"/>
</dbReference>
<evidence type="ECO:0000313" key="4">
    <source>
        <dbReference type="Proteomes" id="UP001163255"/>
    </source>
</evidence>
<protein>
    <submittedName>
        <fullName evidence="3">Acyl-CoA thioesterase</fullName>
    </submittedName>
</protein>
<keyword evidence="4" id="KW-1185">Reference proteome</keyword>
<dbReference type="EMBL" id="CP103300">
    <property type="protein sequence ID" value="UYM18626.1"/>
    <property type="molecule type" value="Genomic_DNA"/>
</dbReference>
<sequence length="130" mass="15296">MFTQNLTPRFCETDALGHINNTVLPVWFEQAREPIFYIFNPEMDVRNWQLIIARIDVEFLKQLRFGQDVELRTWLEKVGNSSLYIHHEAWQSGQLCARGKAILIHYDYASEKAVPIPEPVRVKLSEHLEE</sequence>
<keyword evidence="2" id="KW-0378">Hydrolase</keyword>
<dbReference type="InterPro" id="IPR029069">
    <property type="entry name" value="HotDog_dom_sf"/>
</dbReference>
<evidence type="ECO:0000313" key="3">
    <source>
        <dbReference type="EMBL" id="UYM18626.1"/>
    </source>
</evidence>
<dbReference type="PANTHER" id="PTHR31793">
    <property type="entry name" value="4-HYDROXYBENZOYL-COA THIOESTERASE FAMILY MEMBER"/>
    <property type="match status" value="1"/>
</dbReference>
<proteinExistence type="inferred from homology"/>
<organism evidence="3 4">
    <name type="scientific">Endozoicomonas euniceicola</name>
    <dbReference type="NCBI Taxonomy" id="1234143"/>
    <lineage>
        <taxon>Bacteria</taxon>
        <taxon>Pseudomonadati</taxon>
        <taxon>Pseudomonadota</taxon>
        <taxon>Gammaproteobacteria</taxon>
        <taxon>Oceanospirillales</taxon>
        <taxon>Endozoicomonadaceae</taxon>
        <taxon>Endozoicomonas</taxon>
    </lineage>
</organism>
<name>A0ABY6H305_9GAMM</name>
<dbReference type="PANTHER" id="PTHR31793:SF27">
    <property type="entry name" value="NOVEL THIOESTERASE SUPERFAMILY DOMAIN AND SAPOSIN A-TYPE DOMAIN CONTAINING PROTEIN (0610012H03RIK)"/>
    <property type="match status" value="1"/>
</dbReference>
<dbReference type="Proteomes" id="UP001163255">
    <property type="component" value="Chromosome"/>
</dbReference>
<evidence type="ECO:0000256" key="2">
    <source>
        <dbReference type="ARBA" id="ARBA00022801"/>
    </source>
</evidence>
<comment type="similarity">
    <text evidence="1">Belongs to the 4-hydroxybenzoyl-CoA thioesterase family.</text>
</comment>